<keyword evidence="2" id="KW-0732">Signal</keyword>
<accession>A0A4V1MSQ0</accession>
<dbReference type="AlphaFoldDB" id="A0A4V1MSQ0"/>
<evidence type="ECO:0000256" key="1">
    <source>
        <dbReference type="ARBA" id="ARBA00006987"/>
    </source>
</evidence>
<dbReference type="Gene3D" id="3.40.190.10">
    <property type="entry name" value="Periplasmic binding protein-like II"/>
    <property type="match status" value="1"/>
</dbReference>
<organism evidence="3 4">
    <name type="scientific">Achromobacter aloeverae</name>
    <dbReference type="NCBI Taxonomy" id="1750518"/>
    <lineage>
        <taxon>Bacteria</taxon>
        <taxon>Pseudomonadati</taxon>
        <taxon>Pseudomonadota</taxon>
        <taxon>Betaproteobacteria</taxon>
        <taxon>Burkholderiales</taxon>
        <taxon>Alcaligenaceae</taxon>
        <taxon>Achromobacter</taxon>
    </lineage>
</organism>
<dbReference type="Proteomes" id="UP000290849">
    <property type="component" value="Unassembled WGS sequence"/>
</dbReference>
<name>A0A4V1MSQ0_9BURK</name>
<dbReference type="CDD" id="cd07012">
    <property type="entry name" value="PBP2_Bug_TTT"/>
    <property type="match status" value="1"/>
</dbReference>
<comment type="caution">
    <text evidence="3">The sequence shown here is derived from an EMBL/GenBank/DDBJ whole genome shotgun (WGS) entry which is preliminary data.</text>
</comment>
<gene>
    <name evidence="3" type="ORF">C7R54_03450</name>
</gene>
<dbReference type="RefSeq" id="WP_129148772.1">
    <property type="nucleotide sequence ID" value="NZ_JBHSDO010000006.1"/>
</dbReference>
<proteinExistence type="inferred from homology"/>
<dbReference type="PIRSF" id="PIRSF017082">
    <property type="entry name" value="YflP"/>
    <property type="match status" value="1"/>
</dbReference>
<dbReference type="InterPro" id="IPR005064">
    <property type="entry name" value="BUG"/>
</dbReference>
<dbReference type="SUPFAM" id="SSF53850">
    <property type="entry name" value="Periplasmic binding protein-like II"/>
    <property type="match status" value="1"/>
</dbReference>
<dbReference type="EMBL" id="PYAL01000001">
    <property type="protein sequence ID" value="RXN92810.1"/>
    <property type="molecule type" value="Genomic_DNA"/>
</dbReference>
<dbReference type="PANTHER" id="PTHR42928">
    <property type="entry name" value="TRICARBOXYLATE-BINDING PROTEIN"/>
    <property type="match status" value="1"/>
</dbReference>
<protein>
    <submittedName>
        <fullName evidence="3">Tripartite tricarboxylate transporter substrate binding protein</fullName>
    </submittedName>
</protein>
<feature type="signal peptide" evidence="2">
    <location>
        <begin position="1"/>
        <end position="20"/>
    </location>
</feature>
<dbReference type="InterPro" id="IPR042100">
    <property type="entry name" value="Bug_dom1"/>
</dbReference>
<sequence>MRRLPLFLACLAMLPAAASAAGSAYPDHPITIVVSSPAGSTPDTGTRAIAQSMARVLGQPVVVENRPGANGQIAAQEVLKNPADGYTILVAAGSTMAINPHIYPNQAVNVLRDLAAVGKIYSTDFFLIVRSDSGIESMAALVARARQKPGALVAANSGPGSAAQLATEVLKDRTGTDIYQVPFNGSPAAALGVAAGNADMLIETQAVTEPFVSSGKVRRLATTGRERNPAYPDIPTMAQAGIPGMEISSWGGVFARTQVPRDRIEKLNAAMNQALGEPGVRKVLLGAGLAPGGGSSGAFQEEWQAQSRLWAEVVARSPGLTNH</sequence>
<comment type="similarity">
    <text evidence="1">Belongs to the UPF0065 (bug) family.</text>
</comment>
<dbReference type="Gene3D" id="3.40.190.150">
    <property type="entry name" value="Bordetella uptake gene, domain 1"/>
    <property type="match status" value="1"/>
</dbReference>
<feature type="chain" id="PRO_5020601658" evidence="2">
    <location>
        <begin position="21"/>
        <end position="323"/>
    </location>
</feature>
<reference evidence="3 4" key="1">
    <citation type="journal article" date="2017" name="Int. J. Syst. Evol. Microbiol.">
        <title>Achromobacter aloeverae sp. nov., isolated from the root of Aloe vera (L.) Burm.f.</title>
        <authorList>
            <person name="Kuncharoen N."/>
            <person name="Muramatsu Y."/>
            <person name="Shibata C."/>
            <person name="Kamakura Y."/>
            <person name="Nakagawa Y."/>
            <person name="Tanasupawat S."/>
        </authorList>
    </citation>
    <scope>NUCLEOTIDE SEQUENCE [LARGE SCALE GENOMIC DNA]</scope>
    <source>
        <strain evidence="3 4">AVA-1</strain>
    </source>
</reference>
<dbReference type="Pfam" id="PF03401">
    <property type="entry name" value="TctC"/>
    <property type="match status" value="1"/>
</dbReference>
<keyword evidence="4" id="KW-1185">Reference proteome</keyword>
<evidence type="ECO:0000313" key="3">
    <source>
        <dbReference type="EMBL" id="RXN92810.1"/>
    </source>
</evidence>
<dbReference type="PANTHER" id="PTHR42928:SF5">
    <property type="entry name" value="BLR1237 PROTEIN"/>
    <property type="match status" value="1"/>
</dbReference>
<evidence type="ECO:0000313" key="4">
    <source>
        <dbReference type="Proteomes" id="UP000290849"/>
    </source>
</evidence>
<dbReference type="OrthoDB" id="8631315at2"/>
<evidence type="ECO:0000256" key="2">
    <source>
        <dbReference type="SAM" id="SignalP"/>
    </source>
</evidence>